<dbReference type="InterPro" id="IPR027417">
    <property type="entry name" value="P-loop_NTPase"/>
</dbReference>
<name>A0A2S0P9U3_9NEIS</name>
<reference evidence="15 16" key="1">
    <citation type="submission" date="2018-04" db="EMBL/GenBank/DDBJ databases">
        <title>Denitrifier Microvirgula.</title>
        <authorList>
            <person name="Anderson E."/>
            <person name="Jang J."/>
            <person name="Ishii S."/>
        </authorList>
    </citation>
    <scope>NUCLEOTIDE SEQUENCE [LARGE SCALE GENOMIC DNA]</scope>
    <source>
        <strain evidence="15 16">BE2.4</strain>
    </source>
</reference>
<dbReference type="KEGG" id="maer:DAI18_09060"/>
<evidence type="ECO:0000256" key="8">
    <source>
        <dbReference type="ARBA" id="ARBA00023235"/>
    </source>
</evidence>
<organism evidence="15 16">
    <name type="scientific">Microvirgula aerodenitrificans</name>
    <dbReference type="NCBI Taxonomy" id="57480"/>
    <lineage>
        <taxon>Bacteria</taxon>
        <taxon>Pseudomonadati</taxon>
        <taxon>Pseudomonadota</taxon>
        <taxon>Betaproteobacteria</taxon>
        <taxon>Neisseriales</taxon>
        <taxon>Aquaspirillaceae</taxon>
        <taxon>Microvirgula</taxon>
    </lineage>
</organism>
<evidence type="ECO:0000256" key="11">
    <source>
        <dbReference type="HAMAP-Rule" id="MF_01920"/>
    </source>
</evidence>
<feature type="domain" description="UvrD-like helicase C-terminal" evidence="14">
    <location>
        <begin position="281"/>
        <end position="558"/>
    </location>
</feature>
<evidence type="ECO:0000256" key="12">
    <source>
        <dbReference type="PROSITE-ProRule" id="PRU00560"/>
    </source>
</evidence>
<evidence type="ECO:0000313" key="15">
    <source>
        <dbReference type="EMBL" id="AVY94174.1"/>
    </source>
</evidence>
<dbReference type="Gene3D" id="1.10.486.10">
    <property type="entry name" value="PCRA, domain 4"/>
    <property type="match status" value="1"/>
</dbReference>
<proteinExistence type="inferred from homology"/>
<keyword evidence="7 11" id="KW-0238">DNA-binding</keyword>
<feature type="binding site" evidence="12">
    <location>
        <begin position="25"/>
        <end position="32"/>
    </location>
    <ligand>
        <name>ATP</name>
        <dbReference type="ChEBI" id="CHEBI:30616"/>
    </ligand>
</feature>
<comment type="catalytic activity">
    <reaction evidence="9 11">
        <text>Couples ATP hydrolysis with the unwinding of duplex DNA by translocating in the 3'-5' direction.</text>
        <dbReference type="EC" id="5.6.2.4"/>
    </reaction>
</comment>
<dbReference type="Gene3D" id="3.40.50.300">
    <property type="entry name" value="P-loop containing nucleotide triphosphate hydrolases"/>
    <property type="match status" value="2"/>
</dbReference>
<dbReference type="CDD" id="cd17932">
    <property type="entry name" value="DEXQc_UvrD"/>
    <property type="match status" value="1"/>
</dbReference>
<keyword evidence="5 11" id="KW-0347">Helicase</keyword>
<evidence type="ECO:0000256" key="7">
    <source>
        <dbReference type="ARBA" id="ARBA00023125"/>
    </source>
</evidence>
<comment type="similarity">
    <text evidence="1 11">Belongs to the helicase family. UvrD subfamily.</text>
</comment>
<comment type="subunit">
    <text evidence="11">Homodimer.</text>
</comment>
<dbReference type="GO" id="GO:0016887">
    <property type="term" value="F:ATP hydrolysis activity"/>
    <property type="evidence" value="ECO:0007669"/>
    <property type="project" value="RHEA"/>
</dbReference>
<dbReference type="InterPro" id="IPR005752">
    <property type="entry name" value="Helicase_Rep"/>
</dbReference>
<evidence type="ECO:0000256" key="2">
    <source>
        <dbReference type="ARBA" id="ARBA00022705"/>
    </source>
</evidence>
<keyword evidence="2 11" id="KW-0235">DNA replication</keyword>
<accession>A0A2S0P9U3</accession>
<dbReference type="GO" id="GO:0006260">
    <property type="term" value="P:DNA replication"/>
    <property type="evidence" value="ECO:0007669"/>
    <property type="project" value="UniProtKB-UniRule"/>
</dbReference>
<keyword evidence="3 11" id="KW-0547">Nucleotide-binding</keyword>
<dbReference type="PROSITE" id="PS51217">
    <property type="entry name" value="UVRD_HELICASE_CTER"/>
    <property type="match status" value="1"/>
</dbReference>
<dbReference type="InterPro" id="IPR014017">
    <property type="entry name" value="DNA_helicase_UvrD-like_C"/>
</dbReference>
<comment type="function">
    <text evidence="11">Rep helicase is a single-stranded DNA-dependent ATPase involved in DNA replication; it can initiate unwinding at a nick in the DNA. It binds to the single-stranded DNA and acts in a progressive fashion along the DNA in the 3' to 5' direction.</text>
</comment>
<dbReference type="Pfam" id="PF13361">
    <property type="entry name" value="UvrD_C"/>
    <property type="match status" value="1"/>
</dbReference>
<evidence type="ECO:0000256" key="3">
    <source>
        <dbReference type="ARBA" id="ARBA00022741"/>
    </source>
</evidence>
<evidence type="ECO:0000256" key="9">
    <source>
        <dbReference type="ARBA" id="ARBA00034617"/>
    </source>
</evidence>
<evidence type="ECO:0000313" key="16">
    <source>
        <dbReference type="Proteomes" id="UP000244173"/>
    </source>
</evidence>
<feature type="binding site" evidence="11">
    <location>
        <position position="278"/>
    </location>
    <ligand>
        <name>ATP</name>
        <dbReference type="ChEBI" id="CHEBI:30616"/>
    </ligand>
</feature>
<evidence type="ECO:0000256" key="5">
    <source>
        <dbReference type="ARBA" id="ARBA00022806"/>
    </source>
</evidence>
<dbReference type="EC" id="5.6.2.4" evidence="11"/>
<dbReference type="InterPro" id="IPR013986">
    <property type="entry name" value="DExx_box_DNA_helicase_dom_sf"/>
</dbReference>
<evidence type="ECO:0000259" key="13">
    <source>
        <dbReference type="PROSITE" id="PS51198"/>
    </source>
</evidence>
<keyword evidence="16" id="KW-1185">Reference proteome</keyword>
<dbReference type="HAMAP" id="MF_01920">
    <property type="entry name" value="Helicase_Rep"/>
    <property type="match status" value="1"/>
</dbReference>
<dbReference type="RefSeq" id="WP_028499590.1">
    <property type="nucleotide sequence ID" value="NZ_CALFSO010000053.1"/>
</dbReference>
<dbReference type="AlphaFoldDB" id="A0A2S0P9U3"/>
<dbReference type="GO" id="GO:0005829">
    <property type="term" value="C:cytosol"/>
    <property type="evidence" value="ECO:0007669"/>
    <property type="project" value="TreeGrafter"/>
</dbReference>
<feature type="domain" description="UvrD-like helicase ATP-binding" evidence="13">
    <location>
        <begin position="4"/>
        <end position="280"/>
    </location>
</feature>
<dbReference type="Pfam" id="PF00580">
    <property type="entry name" value="UvrD-helicase"/>
    <property type="match status" value="1"/>
</dbReference>
<dbReference type="GO" id="GO:0003697">
    <property type="term" value="F:single-stranded DNA binding"/>
    <property type="evidence" value="ECO:0007669"/>
    <property type="project" value="UniProtKB-UniRule"/>
</dbReference>
<keyword evidence="8 11" id="KW-0413">Isomerase</keyword>
<evidence type="ECO:0000256" key="6">
    <source>
        <dbReference type="ARBA" id="ARBA00022840"/>
    </source>
</evidence>
<dbReference type="PANTHER" id="PTHR11070:SF64">
    <property type="entry name" value="ATP-DEPENDENT DNA HELICASE REP"/>
    <property type="match status" value="1"/>
</dbReference>
<dbReference type="OrthoDB" id="5905204at2"/>
<gene>
    <name evidence="11" type="primary">rep</name>
    <name evidence="15" type="ORF">DAI18_09060</name>
</gene>
<dbReference type="CDD" id="cd18807">
    <property type="entry name" value="SF1_C_UvrD"/>
    <property type="match status" value="1"/>
</dbReference>
<dbReference type="EMBL" id="CP028519">
    <property type="protein sequence ID" value="AVY94174.1"/>
    <property type="molecule type" value="Genomic_DNA"/>
</dbReference>
<dbReference type="SUPFAM" id="SSF52540">
    <property type="entry name" value="P-loop containing nucleoside triphosphate hydrolases"/>
    <property type="match status" value="1"/>
</dbReference>
<evidence type="ECO:0000259" key="14">
    <source>
        <dbReference type="PROSITE" id="PS51217"/>
    </source>
</evidence>
<keyword evidence="4 11" id="KW-0378">Hydrolase</keyword>
<evidence type="ECO:0000256" key="10">
    <source>
        <dbReference type="ARBA" id="ARBA00048988"/>
    </source>
</evidence>
<dbReference type="InterPro" id="IPR014016">
    <property type="entry name" value="UvrD-like_ATP-bd"/>
</dbReference>
<evidence type="ECO:0000256" key="1">
    <source>
        <dbReference type="ARBA" id="ARBA00009922"/>
    </source>
</evidence>
<dbReference type="GO" id="GO:0005524">
    <property type="term" value="F:ATP binding"/>
    <property type="evidence" value="ECO:0007669"/>
    <property type="project" value="UniProtKB-UniRule"/>
</dbReference>
<dbReference type="PROSITE" id="PS51198">
    <property type="entry name" value="UVRD_HELICASE_ATP_BIND"/>
    <property type="match status" value="1"/>
</dbReference>
<dbReference type="PANTHER" id="PTHR11070">
    <property type="entry name" value="UVRD / RECB / PCRA DNA HELICASE FAMILY MEMBER"/>
    <property type="match status" value="1"/>
</dbReference>
<keyword evidence="6 11" id="KW-0067">ATP-binding</keyword>
<dbReference type="InterPro" id="IPR000212">
    <property type="entry name" value="DNA_helicase_UvrD/REP"/>
</dbReference>
<dbReference type="GO" id="GO:0043138">
    <property type="term" value="F:3'-5' DNA helicase activity"/>
    <property type="evidence" value="ECO:0007669"/>
    <property type="project" value="UniProtKB-UniRule"/>
</dbReference>
<dbReference type="GO" id="GO:0000725">
    <property type="term" value="P:recombinational repair"/>
    <property type="evidence" value="ECO:0007669"/>
    <property type="project" value="TreeGrafter"/>
</dbReference>
<evidence type="ECO:0000256" key="4">
    <source>
        <dbReference type="ARBA" id="ARBA00022801"/>
    </source>
</evidence>
<sequence>MSIADMNPPQRAAVRYLDGPLLVLAGAGSGKTRVITQKIAYLVREGGMSARNIAAITFTNKAAREMLERVGKLLPADASRGLTVSTFHSLGLQILRQEAPRVGYKPQFSILDSADAAKIISDLLATTSKDEIRRVQSQISRWKNDLLAPESALVGAGNEFERIAARIYLNYQDTLLAYQAMDFDDLIRLPVRLFETDREALEKWQAKLRYLLIDEYQDTNTCQYLLVKLLAGVRGMFTAVGDDDQSIYAWRGANVENLAQLPRDYPRLHVIKLEQNYRSTARILRAANSVISNNPKLFEKQLWSELGLGEPLRAVQCRDDDGEAHMVAQRLLAHKFEHRTDFRDYAVLYRGNHQARLIEQVFREHKIPYAISGGQSFYDRAEIKDVLGYLRLIANPDDDPAFIRAVTTPKRGIGNTTLEKLGAYAGERHVSLFTAAREHGLQGRIQPAQLEPLQQFCDYIERMGFRAVREPAGPLIRELLTAIRYEQWLYDSEEPRPAESKWKNVQELCGWLERKGEADGKNLVELTQTIALITLLEGREGEEAPDAVRLSTLHASKGLEYPHVYLIGCEEGILPHQESIDTGMVEEERRLMYVGITRAQRTLTLSHCVKRKRAGEWVFCEPSRFIGEINGDDIRFFGKPGQPQQVTRDEGKARLANLREMLASKRKPAE</sequence>
<protein>
    <recommendedName>
        <fullName evidence="11">ATP-dependent DNA helicase Rep</fullName>
        <ecNumber evidence="11">5.6.2.4</ecNumber>
    </recommendedName>
    <alternativeName>
        <fullName evidence="11">DNA 3'-5' helicase Rep</fullName>
    </alternativeName>
</protein>
<dbReference type="Gene3D" id="1.10.10.160">
    <property type="match status" value="1"/>
</dbReference>
<comment type="catalytic activity">
    <reaction evidence="10 11">
        <text>ATP + H2O = ADP + phosphate + H(+)</text>
        <dbReference type="Rhea" id="RHEA:13065"/>
        <dbReference type="ChEBI" id="CHEBI:15377"/>
        <dbReference type="ChEBI" id="CHEBI:15378"/>
        <dbReference type="ChEBI" id="CHEBI:30616"/>
        <dbReference type="ChEBI" id="CHEBI:43474"/>
        <dbReference type="ChEBI" id="CHEBI:456216"/>
        <dbReference type="EC" id="5.6.2.4"/>
    </reaction>
</comment>
<dbReference type="Proteomes" id="UP000244173">
    <property type="component" value="Chromosome"/>
</dbReference>
<dbReference type="STRING" id="1122240.GCA_000620105_02585"/>